<feature type="compositionally biased region" description="Low complexity" evidence="1">
    <location>
        <begin position="63"/>
        <end position="72"/>
    </location>
</feature>
<reference evidence="2" key="1">
    <citation type="submission" date="2020-05" db="EMBL/GenBank/DDBJ databases">
        <title>WGS assembly of Panicum virgatum.</title>
        <authorList>
            <person name="Lovell J.T."/>
            <person name="Jenkins J."/>
            <person name="Shu S."/>
            <person name="Juenger T.E."/>
            <person name="Schmutz J."/>
        </authorList>
    </citation>
    <scope>NUCLEOTIDE SEQUENCE</scope>
    <source>
        <strain evidence="2">AP13</strain>
    </source>
</reference>
<feature type="compositionally biased region" description="Basic and acidic residues" evidence="1">
    <location>
        <begin position="142"/>
        <end position="166"/>
    </location>
</feature>
<evidence type="ECO:0000256" key="1">
    <source>
        <dbReference type="SAM" id="MobiDB-lite"/>
    </source>
</evidence>
<organism evidence="2 3">
    <name type="scientific">Panicum virgatum</name>
    <name type="common">Blackwell switchgrass</name>
    <dbReference type="NCBI Taxonomy" id="38727"/>
    <lineage>
        <taxon>Eukaryota</taxon>
        <taxon>Viridiplantae</taxon>
        <taxon>Streptophyta</taxon>
        <taxon>Embryophyta</taxon>
        <taxon>Tracheophyta</taxon>
        <taxon>Spermatophyta</taxon>
        <taxon>Magnoliopsida</taxon>
        <taxon>Liliopsida</taxon>
        <taxon>Poales</taxon>
        <taxon>Poaceae</taxon>
        <taxon>PACMAD clade</taxon>
        <taxon>Panicoideae</taxon>
        <taxon>Panicodae</taxon>
        <taxon>Paniceae</taxon>
        <taxon>Panicinae</taxon>
        <taxon>Panicum</taxon>
        <taxon>Panicum sect. Hiantes</taxon>
    </lineage>
</organism>
<feature type="compositionally biased region" description="Basic and acidic residues" evidence="1">
    <location>
        <begin position="11"/>
        <end position="20"/>
    </location>
</feature>
<accession>A0A8T0QZ11</accession>
<dbReference type="EMBL" id="CM029048">
    <property type="protein sequence ID" value="KAG2578481.1"/>
    <property type="molecule type" value="Genomic_DNA"/>
</dbReference>
<feature type="compositionally biased region" description="Basic and acidic residues" evidence="1">
    <location>
        <begin position="248"/>
        <end position="261"/>
    </location>
</feature>
<dbReference type="Proteomes" id="UP000823388">
    <property type="component" value="Chromosome 6N"/>
</dbReference>
<comment type="caution">
    <text evidence="2">The sequence shown here is derived from an EMBL/GenBank/DDBJ whole genome shotgun (WGS) entry which is preliminary data.</text>
</comment>
<protein>
    <submittedName>
        <fullName evidence="2">Uncharacterized protein</fullName>
    </submittedName>
</protein>
<dbReference type="AlphaFoldDB" id="A0A8T0QZ11"/>
<gene>
    <name evidence="2" type="ORF">PVAP13_6NG086403</name>
</gene>
<feature type="compositionally biased region" description="Basic and acidic residues" evidence="1">
    <location>
        <begin position="108"/>
        <end position="129"/>
    </location>
</feature>
<name>A0A8T0QZ11_PANVG</name>
<keyword evidence="3" id="KW-1185">Reference proteome</keyword>
<sequence length="261" mass="27754">MGAAEGTGGRAEGEGERRAVACEGEEAAPSRGTTGGEEKRSGKRSRGLASHPREKGLGGGLCSRGVLSSLLLGAGGPCRRRTPAAANACHGDQRRASVASGQQAPDPRLQRETLEPWREKQHELTEHELGTSGLLHPKSPTARRDEPNWKPRRDEPNWKPDAEKRIVRAHIPRHQRGPSSRRIRPRPRAPPRASAAATPRPRASAPTPPPPTSPARPSAAAGAASAASGATAPRQGRAVPGAHLRWLRHGDSRGLVEREES</sequence>
<proteinExistence type="predicted"/>
<feature type="region of interest" description="Disordered" evidence="1">
    <location>
        <begin position="1"/>
        <end position="261"/>
    </location>
</feature>
<feature type="compositionally biased region" description="Low complexity" evidence="1">
    <location>
        <begin position="215"/>
        <end position="234"/>
    </location>
</feature>
<feature type="compositionally biased region" description="Gly residues" evidence="1">
    <location>
        <begin position="1"/>
        <end position="10"/>
    </location>
</feature>
<feature type="compositionally biased region" description="Basic residues" evidence="1">
    <location>
        <begin position="167"/>
        <end position="189"/>
    </location>
</feature>
<feature type="compositionally biased region" description="Low complexity" evidence="1">
    <location>
        <begin position="191"/>
        <end position="205"/>
    </location>
</feature>
<evidence type="ECO:0000313" key="3">
    <source>
        <dbReference type="Proteomes" id="UP000823388"/>
    </source>
</evidence>
<evidence type="ECO:0000313" key="2">
    <source>
        <dbReference type="EMBL" id="KAG2578481.1"/>
    </source>
</evidence>